<dbReference type="Proteomes" id="UP001252613">
    <property type="component" value="Unassembled WGS sequence"/>
</dbReference>
<name>A0AAW8MA53_9PSED</name>
<dbReference type="AlphaFoldDB" id="A0AAW8MA53"/>
<organism evidence="2 3">
    <name type="scientific">Pseudomonas brassicacearum</name>
    <dbReference type="NCBI Taxonomy" id="930166"/>
    <lineage>
        <taxon>Bacteria</taxon>
        <taxon>Pseudomonadati</taxon>
        <taxon>Pseudomonadota</taxon>
        <taxon>Gammaproteobacteria</taxon>
        <taxon>Pseudomonadales</taxon>
        <taxon>Pseudomonadaceae</taxon>
        <taxon>Pseudomonas</taxon>
    </lineage>
</organism>
<accession>A0AAW8MA53</accession>
<dbReference type="EMBL" id="JAVDVC010000005">
    <property type="protein sequence ID" value="MDR6958987.1"/>
    <property type="molecule type" value="Genomic_DNA"/>
</dbReference>
<evidence type="ECO:0000313" key="3">
    <source>
        <dbReference type="Proteomes" id="UP001252613"/>
    </source>
</evidence>
<comment type="caution">
    <text evidence="2">The sequence shown here is derived from an EMBL/GenBank/DDBJ whole genome shotgun (WGS) entry which is preliminary data.</text>
</comment>
<evidence type="ECO:0000256" key="1">
    <source>
        <dbReference type="SAM" id="MobiDB-lite"/>
    </source>
</evidence>
<evidence type="ECO:0000313" key="2">
    <source>
        <dbReference type="EMBL" id="MDR6958987.1"/>
    </source>
</evidence>
<dbReference type="RefSeq" id="WP_310361324.1">
    <property type="nucleotide sequence ID" value="NZ_JAVDVC010000005.1"/>
</dbReference>
<proteinExistence type="predicted"/>
<gene>
    <name evidence="2" type="ORF">J2W43_002974</name>
</gene>
<sequence>MSFTYLMNGVAMLPAEMYSQTGGRMGSDDGIEESLPAGPPETQGEVITAVDDGGELSESRANITIRAAESSYWADLEVEYTWSNDGRSLSVKTLRYRAKDNGRKKGNIKLKLVSKGDTGWDQLLNDKGVQNGQWHSFVHTRSVEGNVKGAFIHFNFIYDRDDVKDVNMTGDVTTLYRPLAPYINQPEDVSPDSSVSVTGIGGMYGLGTLIVYDVRDYSTLGFATIEQNGNWKATFNMPSGLNTLTFFALQWRGATGADSNQVTVKVVPMTLRIPTADSVVRADLLVFKGDGASGVQVWTVVPNVGDALSETVTVGTGKTWEAQGKALTSGRHTAQVAYRVGNGPVKYAEEHRSFIVINTLTITSPSASSAQDMNFTLSGTGGVEGATVSVKVDWGETSVGAGDVGAGGAWSATVRMPTAGPTSLVAEQTYRGVTSQRSIARAFKIKPPKLTNIQVTYPSPGVVRFSGTGYENGIAPAGARRTRYCCCPRPRRSPRPRPGTGLQGRCFSKALARPARASMCRTGSMPGN</sequence>
<feature type="region of interest" description="Disordered" evidence="1">
    <location>
        <begin position="21"/>
        <end position="44"/>
    </location>
</feature>
<protein>
    <submittedName>
        <fullName evidence="2">Uncharacterized protein</fullName>
    </submittedName>
</protein>
<reference evidence="2" key="1">
    <citation type="submission" date="2023-07" db="EMBL/GenBank/DDBJ databases">
        <title>Sorghum-associated microbial communities from plants grown in Nebraska, USA.</title>
        <authorList>
            <person name="Schachtman D."/>
        </authorList>
    </citation>
    <scope>NUCLEOTIDE SEQUENCE</scope>
    <source>
        <strain evidence="2">3432</strain>
    </source>
</reference>